<reference evidence="1" key="1">
    <citation type="submission" date="1997-12" db="EMBL/GenBank/DDBJ databases">
        <title>Plasmid p0157.</title>
        <authorList>
            <person name="Schmidt H."/>
        </authorList>
    </citation>
    <scope>NUCLEOTIDE SEQUENCE</scope>
    <source>
        <plasmid evidence="1">pO157</plasmid>
    </source>
</reference>
<protein>
    <submittedName>
        <fullName evidence="1">Orf270 protein</fullName>
    </submittedName>
</protein>
<geneLocation type="plasmid" evidence="1">
    <name>pO157</name>
</geneLocation>
<organism evidence="1">
    <name type="scientific">Escherichia coli</name>
    <dbReference type="NCBI Taxonomy" id="562"/>
    <lineage>
        <taxon>Bacteria</taxon>
        <taxon>Pseudomonadati</taxon>
        <taxon>Pseudomonadota</taxon>
        <taxon>Gammaproteobacteria</taxon>
        <taxon>Enterobacterales</taxon>
        <taxon>Enterobacteriaceae</taxon>
        <taxon>Escherichia</taxon>
    </lineage>
</organism>
<proteinExistence type="predicted"/>
<accession>Q8VNM9</accession>
<dbReference type="AlphaFoldDB" id="Q8VNM9"/>
<gene>
    <name evidence="1" type="primary">orf270</name>
</gene>
<keyword evidence="1" id="KW-0614">Plasmid</keyword>
<name>Q8VNM9_ECOLX</name>
<dbReference type="EMBL" id="Y16016">
    <property type="protein sequence ID" value="CAC79974.1"/>
    <property type="molecule type" value="Genomic_DNA"/>
</dbReference>
<sequence length="89" mass="9864">MATGSDAGCPAEYTAGTMTADWLCITEPDIYIPQNIRLMAFLMFIFAVAEISHFFPDNGDRHTGHIGGHHAPAFIPDMHHRVKFTGDFI</sequence>
<evidence type="ECO:0000313" key="1">
    <source>
        <dbReference type="EMBL" id="CAC79974.1"/>
    </source>
</evidence>